<keyword evidence="5" id="KW-1185">Reference proteome</keyword>
<evidence type="ECO:0000313" key="5">
    <source>
        <dbReference type="Proteomes" id="UP000019254"/>
    </source>
</evidence>
<dbReference type="Gene3D" id="3.30.300.130">
    <property type="entry name" value="Fe-S cluster assembly (FSCA)"/>
    <property type="match status" value="1"/>
</dbReference>
<evidence type="ECO:0000256" key="2">
    <source>
        <dbReference type="ARBA" id="ARBA00049958"/>
    </source>
</evidence>
<dbReference type="PANTHER" id="PTHR11178">
    <property type="entry name" value="IRON-SULFUR CLUSTER SCAFFOLD PROTEIN NFU-RELATED"/>
    <property type="match status" value="1"/>
</dbReference>
<comment type="function">
    <text evidence="2">May be involved in the formation or repair of [Fe-S] clusters present in iron-sulfur proteins.</text>
</comment>
<dbReference type="OrthoDB" id="9796965at2"/>
<proteinExistence type="inferred from homology"/>
<dbReference type="Proteomes" id="UP000019254">
    <property type="component" value="Unassembled WGS sequence"/>
</dbReference>
<organism evidence="4 5">
    <name type="scientific">Listeria cornellensis FSL F6-0969</name>
    <dbReference type="NCBI Taxonomy" id="1265820"/>
    <lineage>
        <taxon>Bacteria</taxon>
        <taxon>Bacillati</taxon>
        <taxon>Bacillota</taxon>
        <taxon>Bacilli</taxon>
        <taxon>Bacillales</taxon>
        <taxon>Listeriaceae</taxon>
        <taxon>Listeria</taxon>
    </lineage>
</organism>
<dbReference type="Pfam" id="PF01106">
    <property type="entry name" value="NifU"/>
    <property type="match status" value="1"/>
</dbReference>
<dbReference type="GO" id="GO:0005506">
    <property type="term" value="F:iron ion binding"/>
    <property type="evidence" value="ECO:0007669"/>
    <property type="project" value="InterPro"/>
</dbReference>
<dbReference type="PATRIC" id="fig|1265820.5.peg.960"/>
<protein>
    <recommendedName>
        <fullName evidence="3">NIF system FeS cluster assembly NifU C-terminal domain-containing protein</fullName>
    </recommendedName>
</protein>
<sequence length="92" mass="10415">MNSEMYAEVDTALKKFRPFLVRDGGDYELIEVTPDGIVKIRLLGACETCPSSDMTLKMGIELTLSEKVMGFKEVVQVFLKGSLCRFCLSWER</sequence>
<dbReference type="GO" id="GO:0051536">
    <property type="term" value="F:iron-sulfur cluster binding"/>
    <property type="evidence" value="ECO:0007669"/>
    <property type="project" value="InterPro"/>
</dbReference>
<comment type="similarity">
    <text evidence="1">Belongs to the NifU family.</text>
</comment>
<dbReference type="RefSeq" id="WP_051999248.1">
    <property type="nucleotide sequence ID" value="NZ_AODE01000010.1"/>
</dbReference>
<reference evidence="4 5" key="1">
    <citation type="journal article" date="2014" name="Int. J. Syst. Evol. Microbiol.">
        <title>Listeria floridensis sp. nov., Listeria aquatica sp. nov., Listeria cornellensis sp. nov., Listeria riparia sp. nov. and Listeria grandensis sp. nov., from agricultural and natural environments.</title>
        <authorList>
            <person name="den Bakker H.C."/>
            <person name="Warchocki S."/>
            <person name="Wright E.M."/>
            <person name="Allred A.F."/>
            <person name="Ahlstrom C."/>
            <person name="Manuel C.S."/>
            <person name="Stasiewicz M.J."/>
            <person name="Burrell A."/>
            <person name="Roof S."/>
            <person name="Strawn L."/>
            <person name="Fortes E.D."/>
            <person name="Nightingale K.K."/>
            <person name="Kephart D."/>
            <person name="Wiedmann M."/>
        </authorList>
    </citation>
    <scope>NUCLEOTIDE SEQUENCE [LARGE SCALE GENOMIC DNA]</scope>
    <source>
        <strain evidence="5">FSL F6-969</strain>
    </source>
</reference>
<feature type="domain" description="NIF system FeS cluster assembly NifU C-terminal" evidence="3">
    <location>
        <begin position="9"/>
        <end position="75"/>
    </location>
</feature>
<evidence type="ECO:0000259" key="3">
    <source>
        <dbReference type="Pfam" id="PF01106"/>
    </source>
</evidence>
<dbReference type="PANTHER" id="PTHR11178:SF25">
    <property type="entry name" value="NIFU-LIKE PROTEIN 3, CHLOROPLASTIC"/>
    <property type="match status" value="1"/>
</dbReference>
<dbReference type="InterPro" id="IPR001075">
    <property type="entry name" value="NIF_FeS_clus_asmbl_NifU_C"/>
</dbReference>
<dbReference type="InterPro" id="IPR034904">
    <property type="entry name" value="FSCA_dom_sf"/>
</dbReference>
<accession>W7BXL5</accession>
<dbReference type="EMBL" id="AODE01000010">
    <property type="protein sequence ID" value="EUJ31629.1"/>
    <property type="molecule type" value="Genomic_DNA"/>
</dbReference>
<dbReference type="SUPFAM" id="SSF117916">
    <property type="entry name" value="Fe-S cluster assembly (FSCA) domain-like"/>
    <property type="match status" value="1"/>
</dbReference>
<comment type="caution">
    <text evidence="4">The sequence shown here is derived from an EMBL/GenBank/DDBJ whole genome shotgun (WGS) entry which is preliminary data.</text>
</comment>
<name>W7BXL5_9LIST</name>
<gene>
    <name evidence="4" type="ORF">PCORN_04867</name>
</gene>
<dbReference type="GO" id="GO:0016226">
    <property type="term" value="P:iron-sulfur cluster assembly"/>
    <property type="evidence" value="ECO:0007669"/>
    <property type="project" value="InterPro"/>
</dbReference>
<dbReference type="STRING" id="1265820.PCORN_04867"/>
<evidence type="ECO:0000256" key="1">
    <source>
        <dbReference type="ARBA" id="ARBA00006420"/>
    </source>
</evidence>
<dbReference type="AlphaFoldDB" id="W7BXL5"/>
<evidence type="ECO:0000313" key="4">
    <source>
        <dbReference type="EMBL" id="EUJ31629.1"/>
    </source>
</evidence>